<protein>
    <submittedName>
        <fullName evidence="2">Uncharacterized protein</fullName>
    </submittedName>
</protein>
<accession>A0A653R3Z8</accession>
<dbReference type="Proteomes" id="UP000433089">
    <property type="component" value="Unassembled WGS sequence"/>
</dbReference>
<name>A0A653R3Z8_BACAB</name>
<reference evidence="2 3" key="1">
    <citation type="submission" date="2019-10" db="EMBL/GenBank/DDBJ databases">
        <authorList>
            <person name="Karimi E."/>
        </authorList>
    </citation>
    <scope>NUCLEOTIDE SEQUENCE [LARGE SCALE GENOMIC DNA]</scope>
    <source>
        <strain evidence="2">Bacillus sp. 348</strain>
    </source>
</reference>
<feature type="coiled-coil region" evidence="1">
    <location>
        <begin position="68"/>
        <end position="95"/>
    </location>
</feature>
<gene>
    <name evidence="2" type="ORF">BACI348_40856</name>
</gene>
<sequence length="99" mass="11493">MFYLVMGNERIEVDSVILSRNESITGYSSEGEKIIRLEGVNFQNVYLEDAEGQKIDFPVEQTTNPSEIEEMRKTIKELNEKVQQLEEKEKVVEHDQSVI</sequence>
<keyword evidence="1" id="KW-0175">Coiled coil</keyword>
<evidence type="ECO:0000256" key="1">
    <source>
        <dbReference type="SAM" id="Coils"/>
    </source>
</evidence>
<dbReference type="RefSeq" id="WP_159159665.1">
    <property type="nucleotide sequence ID" value="NZ_CP054136.1"/>
</dbReference>
<organism evidence="2 3">
    <name type="scientific">Bacillus altitudinis</name>
    <dbReference type="NCBI Taxonomy" id="293387"/>
    <lineage>
        <taxon>Bacteria</taxon>
        <taxon>Bacillati</taxon>
        <taxon>Bacillota</taxon>
        <taxon>Bacilli</taxon>
        <taxon>Bacillales</taxon>
        <taxon>Bacillaceae</taxon>
        <taxon>Bacillus</taxon>
    </lineage>
</organism>
<dbReference type="EMBL" id="CABWLH010000009">
    <property type="protein sequence ID" value="VXB50146.1"/>
    <property type="molecule type" value="Genomic_DNA"/>
</dbReference>
<evidence type="ECO:0000313" key="2">
    <source>
        <dbReference type="EMBL" id="VXB50146.1"/>
    </source>
</evidence>
<proteinExistence type="predicted"/>
<dbReference type="AlphaFoldDB" id="A0A653R3Z8"/>
<evidence type="ECO:0000313" key="3">
    <source>
        <dbReference type="Proteomes" id="UP000433089"/>
    </source>
</evidence>